<dbReference type="SUPFAM" id="SSF50630">
    <property type="entry name" value="Acid proteases"/>
    <property type="match status" value="1"/>
</dbReference>
<dbReference type="InterPro" id="IPR001969">
    <property type="entry name" value="Aspartic_peptidase_AS"/>
</dbReference>
<name>A0A0K2UGJ1_LEPSM</name>
<dbReference type="GO" id="GO:0006508">
    <property type="term" value="P:proteolysis"/>
    <property type="evidence" value="ECO:0007669"/>
    <property type="project" value="InterPro"/>
</dbReference>
<organism evidence="1">
    <name type="scientific">Lepeophtheirus salmonis</name>
    <name type="common">Salmon louse</name>
    <name type="synonym">Caligus salmonis</name>
    <dbReference type="NCBI Taxonomy" id="72036"/>
    <lineage>
        <taxon>Eukaryota</taxon>
        <taxon>Metazoa</taxon>
        <taxon>Ecdysozoa</taxon>
        <taxon>Arthropoda</taxon>
        <taxon>Crustacea</taxon>
        <taxon>Multicrustacea</taxon>
        <taxon>Hexanauplia</taxon>
        <taxon>Copepoda</taxon>
        <taxon>Siphonostomatoida</taxon>
        <taxon>Caligidae</taxon>
        <taxon>Lepeophtheirus</taxon>
    </lineage>
</organism>
<feature type="non-terminal residue" evidence="1">
    <location>
        <position position="1"/>
    </location>
</feature>
<dbReference type="EMBL" id="HACA01019445">
    <property type="protein sequence ID" value="CDW36806.1"/>
    <property type="molecule type" value="Transcribed_RNA"/>
</dbReference>
<dbReference type="PROSITE" id="PS00141">
    <property type="entry name" value="ASP_PROTEASE"/>
    <property type="match status" value="1"/>
</dbReference>
<accession>A0A0K2UGJ1</accession>
<dbReference type="GO" id="GO:0004190">
    <property type="term" value="F:aspartic-type endopeptidase activity"/>
    <property type="evidence" value="ECO:0007669"/>
    <property type="project" value="InterPro"/>
</dbReference>
<evidence type="ECO:0000313" key="1">
    <source>
        <dbReference type="EMBL" id="CDW36806.1"/>
    </source>
</evidence>
<dbReference type="AlphaFoldDB" id="A0A0K2UGJ1"/>
<proteinExistence type="predicted"/>
<protein>
    <submittedName>
        <fullName evidence="1">Putative LOC102081562 [Oreochromis niloticus]</fullName>
    </submittedName>
</protein>
<sequence>PSKLLFVTSNGIKFLIDTGSQISVLPTSFAQDPNKVVLPQLIAGNGALVETCGGINLYIRLELVNYLLQSSRIQYLLCIVIDFKLLMLYKNHLKGSTF</sequence>
<dbReference type="InterPro" id="IPR021109">
    <property type="entry name" value="Peptidase_aspartic_dom_sf"/>
</dbReference>
<reference evidence="1" key="1">
    <citation type="submission" date="2014-05" db="EMBL/GenBank/DDBJ databases">
        <authorList>
            <person name="Chronopoulou M."/>
        </authorList>
    </citation>
    <scope>NUCLEOTIDE SEQUENCE</scope>
    <source>
        <tissue evidence="1">Whole organism</tissue>
    </source>
</reference>